<name>A0AC60NT05_IXOPE</name>
<gene>
    <name evidence="1" type="ORF">HPB47_012664</name>
</gene>
<proteinExistence type="predicted"/>
<dbReference type="Proteomes" id="UP000805193">
    <property type="component" value="Unassembled WGS sequence"/>
</dbReference>
<comment type="caution">
    <text evidence="1">The sequence shown here is derived from an EMBL/GenBank/DDBJ whole genome shotgun (WGS) entry which is preliminary data.</text>
</comment>
<sequence length="236" mass="27156">MFSRAAKDLLRNTISSVDHHNRVLEEQEMWRQWELEQGLTMMVSDEAIKAHCAPEEPSPSSGRKRPRSHSSSGDSSQGAKRSFHWTRQLAMAKDADPDRWGHSGYKELYPEEFRPSPPSSSCGGSDTKKRSKSHKKKRRYKQRHKHVCSKHKSKQSRDSDTEDLASEFLRERRKHKQQATPGSSSSSHRSRSRRRHRERNTPSSDSDASERKHHGHPSSSSSSSSDSELVWEERKT</sequence>
<dbReference type="EMBL" id="JABSTQ010011543">
    <property type="protein sequence ID" value="KAG0410222.1"/>
    <property type="molecule type" value="Genomic_DNA"/>
</dbReference>
<evidence type="ECO:0000313" key="2">
    <source>
        <dbReference type="Proteomes" id="UP000805193"/>
    </source>
</evidence>
<accession>A0AC60NT05</accession>
<keyword evidence="2" id="KW-1185">Reference proteome</keyword>
<evidence type="ECO:0000313" key="1">
    <source>
        <dbReference type="EMBL" id="KAG0410222.1"/>
    </source>
</evidence>
<protein>
    <submittedName>
        <fullName evidence="1">Uncharacterized protein</fullName>
    </submittedName>
</protein>
<organism evidence="1 2">
    <name type="scientific">Ixodes persulcatus</name>
    <name type="common">Taiga tick</name>
    <dbReference type="NCBI Taxonomy" id="34615"/>
    <lineage>
        <taxon>Eukaryota</taxon>
        <taxon>Metazoa</taxon>
        <taxon>Ecdysozoa</taxon>
        <taxon>Arthropoda</taxon>
        <taxon>Chelicerata</taxon>
        <taxon>Arachnida</taxon>
        <taxon>Acari</taxon>
        <taxon>Parasitiformes</taxon>
        <taxon>Ixodida</taxon>
        <taxon>Ixodoidea</taxon>
        <taxon>Ixodidae</taxon>
        <taxon>Ixodinae</taxon>
        <taxon>Ixodes</taxon>
    </lineage>
</organism>
<reference evidence="1 2" key="1">
    <citation type="journal article" date="2020" name="Cell">
        <title>Large-Scale Comparative Analyses of Tick Genomes Elucidate Their Genetic Diversity and Vector Capacities.</title>
        <authorList>
            <consortium name="Tick Genome and Microbiome Consortium (TIGMIC)"/>
            <person name="Jia N."/>
            <person name="Wang J."/>
            <person name="Shi W."/>
            <person name="Du L."/>
            <person name="Sun Y."/>
            <person name="Zhan W."/>
            <person name="Jiang J.F."/>
            <person name="Wang Q."/>
            <person name="Zhang B."/>
            <person name="Ji P."/>
            <person name="Bell-Sakyi L."/>
            <person name="Cui X.M."/>
            <person name="Yuan T.T."/>
            <person name="Jiang B.G."/>
            <person name="Yang W.F."/>
            <person name="Lam T.T."/>
            <person name="Chang Q.C."/>
            <person name="Ding S.J."/>
            <person name="Wang X.J."/>
            <person name="Zhu J.G."/>
            <person name="Ruan X.D."/>
            <person name="Zhao L."/>
            <person name="Wei J.T."/>
            <person name="Ye R.Z."/>
            <person name="Que T.C."/>
            <person name="Du C.H."/>
            <person name="Zhou Y.H."/>
            <person name="Cheng J.X."/>
            <person name="Dai P.F."/>
            <person name="Guo W.B."/>
            <person name="Han X.H."/>
            <person name="Huang E.J."/>
            <person name="Li L.F."/>
            <person name="Wei W."/>
            <person name="Gao Y.C."/>
            <person name="Liu J.Z."/>
            <person name="Shao H.Z."/>
            <person name="Wang X."/>
            <person name="Wang C.C."/>
            <person name="Yang T.C."/>
            <person name="Huo Q.B."/>
            <person name="Li W."/>
            <person name="Chen H.Y."/>
            <person name="Chen S.E."/>
            <person name="Zhou L.G."/>
            <person name="Ni X.B."/>
            <person name="Tian J.H."/>
            <person name="Sheng Y."/>
            <person name="Liu T."/>
            <person name="Pan Y.S."/>
            <person name="Xia L.Y."/>
            <person name="Li J."/>
            <person name="Zhao F."/>
            <person name="Cao W.C."/>
        </authorList>
    </citation>
    <scope>NUCLEOTIDE SEQUENCE [LARGE SCALE GENOMIC DNA]</scope>
    <source>
        <strain evidence="1">Iper-2018</strain>
    </source>
</reference>